<evidence type="ECO:0000313" key="2">
    <source>
        <dbReference type="Proteomes" id="UP000737018"/>
    </source>
</evidence>
<dbReference type="Proteomes" id="UP000737018">
    <property type="component" value="Unassembled WGS sequence"/>
</dbReference>
<keyword evidence="2" id="KW-1185">Reference proteome</keyword>
<dbReference type="EMBL" id="JRKL02001761">
    <property type="protein sequence ID" value="KAF3962164.1"/>
    <property type="molecule type" value="Genomic_DNA"/>
</dbReference>
<dbReference type="AlphaFoldDB" id="A0A8J4RDB8"/>
<gene>
    <name evidence="1" type="ORF">CMV_013289</name>
</gene>
<comment type="caution">
    <text evidence="1">The sequence shown here is derived from an EMBL/GenBank/DDBJ whole genome shotgun (WGS) entry which is preliminary data.</text>
</comment>
<organism evidence="1 2">
    <name type="scientific">Castanea mollissima</name>
    <name type="common">Chinese chestnut</name>
    <dbReference type="NCBI Taxonomy" id="60419"/>
    <lineage>
        <taxon>Eukaryota</taxon>
        <taxon>Viridiplantae</taxon>
        <taxon>Streptophyta</taxon>
        <taxon>Embryophyta</taxon>
        <taxon>Tracheophyta</taxon>
        <taxon>Spermatophyta</taxon>
        <taxon>Magnoliopsida</taxon>
        <taxon>eudicotyledons</taxon>
        <taxon>Gunneridae</taxon>
        <taxon>Pentapetalae</taxon>
        <taxon>rosids</taxon>
        <taxon>fabids</taxon>
        <taxon>Fagales</taxon>
        <taxon>Fagaceae</taxon>
        <taxon>Castanea</taxon>
    </lineage>
</organism>
<accession>A0A8J4RDB8</accession>
<proteinExistence type="predicted"/>
<name>A0A8J4RDB8_9ROSI</name>
<reference evidence="1" key="1">
    <citation type="submission" date="2020-03" db="EMBL/GenBank/DDBJ databases">
        <title>Castanea mollissima Vanexum genome sequencing.</title>
        <authorList>
            <person name="Staton M."/>
        </authorList>
    </citation>
    <scope>NUCLEOTIDE SEQUENCE</scope>
    <source>
        <tissue evidence="1">Leaf</tissue>
    </source>
</reference>
<protein>
    <submittedName>
        <fullName evidence="1">Uncharacterized protein</fullName>
    </submittedName>
</protein>
<sequence length="69" mass="7661">MSSFEDLKEIDVDDEGLDSGVGLVFLTLQRCNKRKVRDPVVVDEDFVEFGGFRGIKASNKAEAVLAVWV</sequence>
<dbReference type="OrthoDB" id="10396672at2759"/>
<evidence type="ECO:0000313" key="1">
    <source>
        <dbReference type="EMBL" id="KAF3962164.1"/>
    </source>
</evidence>